<comment type="caution">
    <text evidence="5">The sequence shown here is derived from an EMBL/GenBank/DDBJ whole genome shotgun (WGS) entry which is preliminary data.</text>
</comment>
<keyword evidence="6" id="KW-1185">Reference proteome</keyword>
<keyword evidence="2 5" id="KW-0238">DNA-binding</keyword>
<evidence type="ECO:0000259" key="4">
    <source>
        <dbReference type="PROSITE" id="PS50995"/>
    </source>
</evidence>
<keyword evidence="1" id="KW-0805">Transcription regulation</keyword>
<keyword evidence="3" id="KW-0804">Transcription</keyword>
<dbReference type="InterPro" id="IPR023187">
    <property type="entry name" value="Tscrpt_reg_MarR-type_CS"/>
</dbReference>
<dbReference type="Pfam" id="PF01047">
    <property type="entry name" value="MarR"/>
    <property type="match status" value="1"/>
</dbReference>
<dbReference type="PROSITE" id="PS50995">
    <property type="entry name" value="HTH_MARR_2"/>
    <property type="match status" value="1"/>
</dbReference>
<organism evidence="5 6">
    <name type="scientific">Thermonema lapsum</name>
    <dbReference type="NCBI Taxonomy" id="28195"/>
    <lineage>
        <taxon>Bacteria</taxon>
        <taxon>Pseudomonadati</taxon>
        <taxon>Bacteroidota</taxon>
        <taxon>Cytophagia</taxon>
        <taxon>Cytophagales</taxon>
        <taxon>Thermonemataceae</taxon>
        <taxon>Thermonema</taxon>
    </lineage>
</organism>
<evidence type="ECO:0000256" key="2">
    <source>
        <dbReference type="ARBA" id="ARBA00023125"/>
    </source>
</evidence>
<reference evidence="5 6" key="1">
    <citation type="submission" date="2020-03" db="EMBL/GenBank/DDBJ databases">
        <title>Genomic Encyclopedia of Type Strains, Phase IV (KMG-IV): sequencing the most valuable type-strain genomes for metagenomic binning, comparative biology and taxonomic classification.</title>
        <authorList>
            <person name="Goeker M."/>
        </authorList>
    </citation>
    <scope>NUCLEOTIDE SEQUENCE [LARGE SCALE GENOMIC DNA]</scope>
    <source>
        <strain evidence="5 6">DSM 5718</strain>
    </source>
</reference>
<evidence type="ECO:0000313" key="5">
    <source>
        <dbReference type="EMBL" id="NIK73940.1"/>
    </source>
</evidence>
<protein>
    <submittedName>
        <fullName evidence="5">DNA-binding MarR family transcriptional regulator</fullName>
    </submittedName>
</protein>
<dbReference type="GO" id="GO:0003700">
    <property type="term" value="F:DNA-binding transcription factor activity"/>
    <property type="evidence" value="ECO:0007669"/>
    <property type="project" value="InterPro"/>
</dbReference>
<evidence type="ECO:0000313" key="6">
    <source>
        <dbReference type="Proteomes" id="UP000537126"/>
    </source>
</evidence>
<name>A0A846MRG0_9BACT</name>
<dbReference type="PANTHER" id="PTHR42756:SF1">
    <property type="entry name" value="TRANSCRIPTIONAL REPRESSOR OF EMRAB OPERON"/>
    <property type="match status" value="1"/>
</dbReference>
<feature type="domain" description="HTH marR-type" evidence="4">
    <location>
        <begin position="11"/>
        <end position="143"/>
    </location>
</feature>
<dbReference type="SUPFAM" id="SSF46785">
    <property type="entry name" value="Winged helix' DNA-binding domain"/>
    <property type="match status" value="1"/>
</dbReference>
<dbReference type="InterPro" id="IPR036390">
    <property type="entry name" value="WH_DNA-bd_sf"/>
</dbReference>
<dbReference type="RefSeq" id="WP_166919193.1">
    <property type="nucleotide sequence ID" value="NZ_JAASRN010000002.1"/>
</dbReference>
<dbReference type="InterPro" id="IPR036388">
    <property type="entry name" value="WH-like_DNA-bd_sf"/>
</dbReference>
<dbReference type="PANTHER" id="PTHR42756">
    <property type="entry name" value="TRANSCRIPTIONAL REGULATOR, MARR"/>
    <property type="match status" value="1"/>
</dbReference>
<dbReference type="Proteomes" id="UP000537126">
    <property type="component" value="Unassembled WGS sequence"/>
</dbReference>
<gene>
    <name evidence="5" type="ORF">FHS56_001453</name>
</gene>
<sequence length="153" mass="17797">MIDTKVKLPREETIDYNIKTAWHAIARMYNAEAVKYGITTSIGYILLNIDDEEGTPATKIAPLFGLEARSITRTLKKMEEDGLIVRKQDDLDRRYVRICLTPKGREKKEVARRVVRQFNFSVRERVPAEKLQVFFEVIRMVMQVVDEFSLQSS</sequence>
<evidence type="ECO:0000256" key="1">
    <source>
        <dbReference type="ARBA" id="ARBA00023015"/>
    </source>
</evidence>
<dbReference type="GO" id="GO:0003677">
    <property type="term" value="F:DNA binding"/>
    <property type="evidence" value="ECO:0007669"/>
    <property type="project" value="UniProtKB-KW"/>
</dbReference>
<dbReference type="InterPro" id="IPR000835">
    <property type="entry name" value="HTH_MarR-typ"/>
</dbReference>
<dbReference type="AlphaFoldDB" id="A0A846MRG0"/>
<dbReference type="EMBL" id="JAASRN010000002">
    <property type="protein sequence ID" value="NIK73940.1"/>
    <property type="molecule type" value="Genomic_DNA"/>
</dbReference>
<dbReference type="PROSITE" id="PS01117">
    <property type="entry name" value="HTH_MARR_1"/>
    <property type="match status" value="1"/>
</dbReference>
<evidence type="ECO:0000256" key="3">
    <source>
        <dbReference type="ARBA" id="ARBA00023163"/>
    </source>
</evidence>
<dbReference type="SMART" id="SM00347">
    <property type="entry name" value="HTH_MARR"/>
    <property type="match status" value="1"/>
</dbReference>
<proteinExistence type="predicted"/>
<dbReference type="Gene3D" id="1.10.10.10">
    <property type="entry name" value="Winged helix-like DNA-binding domain superfamily/Winged helix DNA-binding domain"/>
    <property type="match status" value="1"/>
</dbReference>
<accession>A0A846MRG0</accession>